<feature type="region of interest" description="Disordered" evidence="1">
    <location>
        <begin position="322"/>
        <end position="353"/>
    </location>
</feature>
<protein>
    <submittedName>
        <fullName evidence="2">Uncharacterized protein</fullName>
    </submittedName>
</protein>
<dbReference type="GeneID" id="1478223"/>
<gene>
    <name evidence="2" type="ORF">HA336_07725</name>
</gene>
<dbReference type="RefSeq" id="WP_011019996.1">
    <property type="nucleotide sequence ID" value="NZ_DUJS01000005.1"/>
</dbReference>
<proteinExistence type="predicted"/>
<comment type="caution">
    <text evidence="2">The sequence shown here is derived from an EMBL/GenBank/DDBJ whole genome shotgun (WGS) entry which is preliminary data.</text>
</comment>
<reference evidence="2" key="1">
    <citation type="journal article" date="2020" name="bioRxiv">
        <title>A rank-normalized archaeal taxonomy based on genome phylogeny resolves widespread incomplete and uneven classifications.</title>
        <authorList>
            <person name="Rinke C."/>
            <person name="Chuvochina M."/>
            <person name="Mussig A.J."/>
            <person name="Chaumeil P.-A."/>
            <person name="Waite D.W."/>
            <person name="Whitman W.B."/>
            <person name="Parks D.H."/>
            <person name="Hugenholtz P."/>
        </authorList>
    </citation>
    <scope>NUCLEOTIDE SEQUENCE</scope>
    <source>
        <strain evidence="2">UBA8853</strain>
    </source>
</reference>
<evidence type="ECO:0000313" key="2">
    <source>
        <dbReference type="EMBL" id="HII71101.1"/>
    </source>
</evidence>
<evidence type="ECO:0000313" key="3">
    <source>
        <dbReference type="Proteomes" id="UP000619545"/>
    </source>
</evidence>
<dbReference type="Proteomes" id="UP000619545">
    <property type="component" value="Unassembled WGS sequence"/>
</dbReference>
<sequence>MAERIVREVLREARRRGVSVSDLFSSEGWVVNEITDRISRVLGSVGAPSEDVRESILEETSSKLKSPTTYLSSIAETVSQVLPWGEEDADALPDHDFSEKVLDHLLEGAEEFVCLASPWVSSPKDLVEEGVRSLRGLSDRDLELYLLVAAGENEREVLLEWASLGFEVREAEGRREGDLGIHCKVYANEKLALGASWNLTVSSLRRLRAMREVHTINPKADDCEVCNANYEQLVSEFNSQWSEAKQRFFRDEGLKGPAIFEVRWDGDRPTEVVIYRENGERWFTVELEDNHEGFVFNEREGLPVRRGVPRVHRFDLRGSRRRGQDRLSLRRTQAREDPSGASGCRRAGREMER</sequence>
<accession>A0A832TCE6</accession>
<dbReference type="CDD" id="cd00138">
    <property type="entry name" value="PLDc_SF"/>
    <property type="match status" value="1"/>
</dbReference>
<evidence type="ECO:0000256" key="1">
    <source>
        <dbReference type="SAM" id="MobiDB-lite"/>
    </source>
</evidence>
<name>A0A832TCE6_9EURY</name>
<feature type="compositionally biased region" description="Basic and acidic residues" evidence="1">
    <location>
        <begin position="322"/>
        <end position="338"/>
    </location>
</feature>
<organism evidence="2 3">
    <name type="scientific">Methanopyrus kandleri</name>
    <dbReference type="NCBI Taxonomy" id="2320"/>
    <lineage>
        <taxon>Archaea</taxon>
        <taxon>Methanobacteriati</taxon>
        <taxon>Methanobacteriota</taxon>
        <taxon>Methanomada group</taxon>
        <taxon>Methanopyri</taxon>
        <taxon>Methanopyrales</taxon>
        <taxon>Methanopyraceae</taxon>
        <taxon>Methanopyrus</taxon>
    </lineage>
</organism>
<dbReference type="AlphaFoldDB" id="A0A832TCE6"/>
<dbReference type="EMBL" id="DUJS01000005">
    <property type="protein sequence ID" value="HII71101.1"/>
    <property type="molecule type" value="Genomic_DNA"/>
</dbReference>